<evidence type="ECO:0000256" key="5">
    <source>
        <dbReference type="SAM" id="MobiDB-lite"/>
    </source>
</evidence>
<dbReference type="AlphaFoldDB" id="A0AAD7JH33"/>
<evidence type="ECO:0000313" key="8">
    <source>
        <dbReference type="EMBL" id="KAJ7762472.1"/>
    </source>
</evidence>
<dbReference type="InterPro" id="IPR011009">
    <property type="entry name" value="Kinase-like_dom_sf"/>
</dbReference>
<proteinExistence type="inferred from homology"/>
<protein>
    <submittedName>
        <fullName evidence="8">Kinase-like domain-containing protein</fullName>
    </submittedName>
</protein>
<feature type="binding site" evidence="4">
    <location>
        <position position="176"/>
    </location>
    <ligand>
        <name>ATP</name>
        <dbReference type="ChEBI" id="CHEBI:30616"/>
    </ligand>
</feature>
<dbReference type="GO" id="GO:0004672">
    <property type="term" value="F:protein kinase activity"/>
    <property type="evidence" value="ECO:0007669"/>
    <property type="project" value="InterPro"/>
</dbReference>
<dbReference type="EMBL" id="JARKIB010000032">
    <property type="protein sequence ID" value="KAJ7762472.1"/>
    <property type="molecule type" value="Genomic_DNA"/>
</dbReference>
<reference evidence="8" key="1">
    <citation type="submission" date="2023-03" db="EMBL/GenBank/DDBJ databases">
        <title>Massive genome expansion in bonnet fungi (Mycena s.s.) driven by repeated elements and novel gene families across ecological guilds.</title>
        <authorList>
            <consortium name="Lawrence Berkeley National Laboratory"/>
            <person name="Harder C.B."/>
            <person name="Miyauchi S."/>
            <person name="Viragh M."/>
            <person name="Kuo A."/>
            <person name="Thoen E."/>
            <person name="Andreopoulos B."/>
            <person name="Lu D."/>
            <person name="Skrede I."/>
            <person name="Drula E."/>
            <person name="Henrissat B."/>
            <person name="Morin E."/>
            <person name="Kohler A."/>
            <person name="Barry K."/>
            <person name="LaButti K."/>
            <person name="Morin E."/>
            <person name="Salamov A."/>
            <person name="Lipzen A."/>
            <person name="Mereny Z."/>
            <person name="Hegedus B."/>
            <person name="Baldrian P."/>
            <person name="Stursova M."/>
            <person name="Weitz H."/>
            <person name="Taylor A."/>
            <person name="Grigoriev I.V."/>
            <person name="Nagy L.G."/>
            <person name="Martin F."/>
            <person name="Kauserud H."/>
        </authorList>
    </citation>
    <scope>NUCLEOTIDE SEQUENCE</scope>
    <source>
        <strain evidence="8">CBHHK182m</strain>
    </source>
</reference>
<feature type="region of interest" description="Disordered" evidence="5">
    <location>
        <begin position="448"/>
        <end position="515"/>
    </location>
</feature>
<feature type="domain" description="FHA" evidence="6">
    <location>
        <begin position="44"/>
        <end position="98"/>
    </location>
</feature>
<comment type="caution">
    <text evidence="8">The sequence shown here is derived from an EMBL/GenBank/DDBJ whole genome shotgun (WGS) entry which is preliminary data.</text>
</comment>
<dbReference type="GO" id="GO:0005524">
    <property type="term" value="F:ATP binding"/>
    <property type="evidence" value="ECO:0007669"/>
    <property type="project" value="UniProtKB-UniRule"/>
</dbReference>
<name>A0AAD7JH33_9AGAR</name>
<evidence type="ECO:0000259" key="7">
    <source>
        <dbReference type="PROSITE" id="PS50011"/>
    </source>
</evidence>
<dbReference type="PROSITE" id="PS00107">
    <property type="entry name" value="PROTEIN_KINASE_ATP"/>
    <property type="match status" value="1"/>
</dbReference>
<dbReference type="InterPro" id="IPR017441">
    <property type="entry name" value="Protein_kinase_ATP_BS"/>
</dbReference>
<dbReference type="Gene3D" id="2.60.200.20">
    <property type="match status" value="1"/>
</dbReference>
<evidence type="ECO:0000256" key="2">
    <source>
        <dbReference type="ARBA" id="ARBA00022741"/>
    </source>
</evidence>
<dbReference type="InterPro" id="IPR008984">
    <property type="entry name" value="SMAD_FHA_dom_sf"/>
</dbReference>
<dbReference type="InterPro" id="IPR000253">
    <property type="entry name" value="FHA_dom"/>
</dbReference>
<dbReference type="PROSITE" id="PS50006">
    <property type="entry name" value="FHA_DOMAIN"/>
    <property type="match status" value="1"/>
</dbReference>
<evidence type="ECO:0000313" key="9">
    <source>
        <dbReference type="Proteomes" id="UP001215598"/>
    </source>
</evidence>
<dbReference type="SMART" id="SM00220">
    <property type="entry name" value="S_TKc"/>
    <property type="match status" value="1"/>
</dbReference>
<feature type="compositionally biased region" description="Basic residues" evidence="5">
    <location>
        <begin position="471"/>
        <end position="484"/>
    </location>
</feature>
<accession>A0AAD7JH33</accession>
<sequence length="515" mass="57618">MRSTVSSTLDLDVVPKPPPAIWGYLEPLVPSPHVHRINFTEVSIAIGRSDSNFVKFTGAAVSQSHATIQWNGRTDTMSAVTITDHNTTNGTFVDGVKVEGINVHRLFDGCTIFFGCPVPVVTEEADYRFTFHHAFGRSKDESLFTHYVVGDQLGGGAHGSVFRALEKTTGKVFAVKTSWKHSDDSVNTVMCAGQEVMALMSLEHPNICRLHEVFFRMDGEMVDMVLEYVDGIRLLQIIQIPMDEVYARELAYQLCTAIAYMNDRGVSHGDLKSDNVLLTREDRPKIKLVDFGLAQISGTFNIRPIITDHAYSAPEAPLQGRDPTHEECRMWDNWALGCLIFNVLCSEHPYTQGPRFDATRHRISWNKLRTNSIEAQDLARSLLVADPDHRMVAATALKHPWFEGHKPYRLSFATLLGVPPPQESDIDMIDDDSDPELDDMDAVDRLLTRKGKGKARERPRARAVRSEGAVRSRKRVLRERRAHGGKPPPAPRRRGPLQRRAVLRPDAAGPSNGMQ</sequence>
<dbReference type="SUPFAM" id="SSF49879">
    <property type="entry name" value="SMAD/FHA domain"/>
    <property type="match status" value="1"/>
</dbReference>
<dbReference type="InterPro" id="IPR000719">
    <property type="entry name" value="Prot_kinase_dom"/>
</dbReference>
<feature type="compositionally biased region" description="Basic and acidic residues" evidence="5">
    <location>
        <begin position="454"/>
        <end position="470"/>
    </location>
</feature>
<comment type="similarity">
    <text evidence="1">Belongs to the protein kinase superfamily. CAMK Ser/Thr protein kinase family. CHEK2 subfamily.</text>
</comment>
<dbReference type="PROSITE" id="PS00108">
    <property type="entry name" value="PROTEIN_KINASE_ST"/>
    <property type="match status" value="1"/>
</dbReference>
<feature type="domain" description="Protein kinase" evidence="7">
    <location>
        <begin position="147"/>
        <end position="402"/>
    </location>
</feature>
<evidence type="ECO:0000256" key="3">
    <source>
        <dbReference type="ARBA" id="ARBA00022840"/>
    </source>
</evidence>
<dbReference type="Gene3D" id="1.10.510.10">
    <property type="entry name" value="Transferase(Phosphotransferase) domain 1"/>
    <property type="match status" value="1"/>
</dbReference>
<keyword evidence="3 4" id="KW-0067">ATP-binding</keyword>
<gene>
    <name evidence="8" type="ORF">B0H16DRAFT_1528954</name>
</gene>
<dbReference type="SUPFAM" id="SSF56112">
    <property type="entry name" value="Protein kinase-like (PK-like)"/>
    <property type="match status" value="1"/>
</dbReference>
<evidence type="ECO:0000259" key="6">
    <source>
        <dbReference type="PROSITE" id="PS50006"/>
    </source>
</evidence>
<dbReference type="Pfam" id="PF00498">
    <property type="entry name" value="FHA"/>
    <property type="match status" value="1"/>
</dbReference>
<evidence type="ECO:0000256" key="1">
    <source>
        <dbReference type="ARBA" id="ARBA00005575"/>
    </source>
</evidence>
<dbReference type="InterPro" id="IPR008271">
    <property type="entry name" value="Ser/Thr_kinase_AS"/>
</dbReference>
<keyword evidence="8" id="KW-0808">Transferase</keyword>
<dbReference type="SMART" id="SM00240">
    <property type="entry name" value="FHA"/>
    <property type="match status" value="1"/>
</dbReference>
<keyword evidence="8" id="KW-0418">Kinase</keyword>
<dbReference type="Proteomes" id="UP001215598">
    <property type="component" value="Unassembled WGS sequence"/>
</dbReference>
<dbReference type="Pfam" id="PF00069">
    <property type="entry name" value="Pkinase"/>
    <property type="match status" value="1"/>
</dbReference>
<dbReference type="CDD" id="cd00060">
    <property type="entry name" value="FHA"/>
    <property type="match status" value="1"/>
</dbReference>
<keyword evidence="2 4" id="KW-0547">Nucleotide-binding</keyword>
<dbReference type="PROSITE" id="PS50011">
    <property type="entry name" value="PROTEIN_KINASE_DOM"/>
    <property type="match status" value="1"/>
</dbReference>
<keyword evidence="9" id="KW-1185">Reference proteome</keyword>
<organism evidence="8 9">
    <name type="scientific">Mycena metata</name>
    <dbReference type="NCBI Taxonomy" id="1033252"/>
    <lineage>
        <taxon>Eukaryota</taxon>
        <taxon>Fungi</taxon>
        <taxon>Dikarya</taxon>
        <taxon>Basidiomycota</taxon>
        <taxon>Agaricomycotina</taxon>
        <taxon>Agaricomycetes</taxon>
        <taxon>Agaricomycetidae</taxon>
        <taxon>Agaricales</taxon>
        <taxon>Marasmiineae</taxon>
        <taxon>Mycenaceae</taxon>
        <taxon>Mycena</taxon>
    </lineage>
</organism>
<dbReference type="PANTHER" id="PTHR24347">
    <property type="entry name" value="SERINE/THREONINE-PROTEIN KINASE"/>
    <property type="match status" value="1"/>
</dbReference>
<evidence type="ECO:0000256" key="4">
    <source>
        <dbReference type="PROSITE-ProRule" id="PRU10141"/>
    </source>
</evidence>